<dbReference type="PANTHER" id="PTHR32114">
    <property type="entry name" value="ABC TRANSPORTER ABCH.3"/>
    <property type="match status" value="1"/>
</dbReference>
<name>A0ABX1C587_9ACTN</name>
<evidence type="ECO:0000259" key="4">
    <source>
        <dbReference type="Pfam" id="PF13476"/>
    </source>
</evidence>
<dbReference type="SUPFAM" id="SSF52540">
    <property type="entry name" value="P-loop containing nucleoside triphosphate hydrolases"/>
    <property type="match status" value="1"/>
</dbReference>
<gene>
    <name evidence="5" type="ORF">HCK00_26565</name>
</gene>
<evidence type="ECO:0000313" key="6">
    <source>
        <dbReference type="Proteomes" id="UP000695264"/>
    </source>
</evidence>
<organism evidence="5 6">
    <name type="scientific">Streptomyces zingiberis</name>
    <dbReference type="NCBI Taxonomy" id="2053010"/>
    <lineage>
        <taxon>Bacteria</taxon>
        <taxon>Bacillati</taxon>
        <taxon>Actinomycetota</taxon>
        <taxon>Actinomycetes</taxon>
        <taxon>Kitasatosporales</taxon>
        <taxon>Streptomycetaceae</taxon>
        <taxon>Streptomyces</taxon>
    </lineage>
</organism>
<dbReference type="InterPro" id="IPR027417">
    <property type="entry name" value="P-loop_NTPase"/>
</dbReference>
<feature type="domain" description="Rad50/SbcC-type AAA" evidence="4">
    <location>
        <begin position="77"/>
        <end position="126"/>
    </location>
</feature>
<dbReference type="RefSeq" id="WP_168104595.1">
    <property type="nucleotide sequence ID" value="NZ_JAATEN010000042.1"/>
</dbReference>
<comment type="caution">
    <text evidence="5">The sequence shown here is derived from an EMBL/GenBank/DDBJ whole genome shotgun (WGS) entry which is preliminary data.</text>
</comment>
<dbReference type="Proteomes" id="UP000695264">
    <property type="component" value="Unassembled WGS sequence"/>
</dbReference>
<evidence type="ECO:0000256" key="2">
    <source>
        <dbReference type="ARBA" id="ARBA00011322"/>
    </source>
</evidence>
<dbReference type="InterPro" id="IPR038729">
    <property type="entry name" value="Rad50/SbcC_AAA"/>
</dbReference>
<dbReference type="Pfam" id="PF13476">
    <property type="entry name" value="AAA_23"/>
    <property type="match status" value="1"/>
</dbReference>
<accession>A0ABX1C587</accession>
<comment type="similarity">
    <text evidence="1">Belongs to the SMC family. SbcC subfamily.</text>
</comment>
<proteinExistence type="inferred from homology"/>
<comment type="subunit">
    <text evidence="2">Heterodimer of SbcC and SbcD.</text>
</comment>
<dbReference type="PANTHER" id="PTHR32114:SF2">
    <property type="entry name" value="ABC TRANSPORTER ABCH.3"/>
    <property type="match status" value="1"/>
</dbReference>
<reference evidence="5 6" key="1">
    <citation type="submission" date="2020-03" db="EMBL/GenBank/DDBJ databases">
        <title>WGS of actinomycetes isolated from Thailand.</title>
        <authorList>
            <person name="Thawai C."/>
        </authorList>
    </citation>
    <scope>NUCLEOTIDE SEQUENCE [LARGE SCALE GENOMIC DNA]</scope>
    <source>
        <strain evidence="5 6">PLAI 1-29</strain>
    </source>
</reference>
<keyword evidence="6" id="KW-1185">Reference proteome</keyword>
<sequence>MPLAGDSQQSLEREDIAPLSLLTFGDLVPEIEASMKRARLERKKEAWGNLLSLVNDLKAADESDADPAVGAPWSLASVSIEGFQGATTQLTIYLDPSPGVSIFHGPNGAGKSTISDGIRLALSGKPGWWTTIEAPNARSKSAPLWEKVPCARDSEESIAQVILRRGREELTLQTRLGKDGQPTSTQGRWRTETGDTIDVNLLSTSWPHALEGHPPVFSYADVERRVQQSNDLQRYIENLLALGGCFKYLENRVADLSESCTVSKKRIDLALRKAKSSVEQVDAEFTGRGDSAVVPALSWPQISDSIDEWLSSNNLGDSSGYLPEVNRAHLHRFERALRDTNEALERMEGDAHGVNLRYYPYLTSLHATACDVASPGRYCPVCRTDVDGWVDRLGDHVTRLHDASSVHNRVVAALSEVQKSMDCLTSVAGVLTAANESKYASSATVKAIVDLHANLSATFVRYGCQPASEVRGAFAYVSEFCNSTSWKESQKEALELSQFVRQWNRSRRRAVDDFVSVWRDEADMARKHDLWRETDKCVKELADQLRTARSAHFTLKAGSQVRQLLEDSGIVLDDFRLTTQRASVSVSDANGGKLELAMLSAGQRNAFLLAPLLATAESGPFGFLILDDPVHAFDEIRVDRLAAVLADLSKFRRVIVFTHDERLKQHLMARANNCDNWAVSRDQQSGTISLERTSQLWDVLLQDAEMVIRWAPRPSPTAYLSETQIVRGLCRQALDIAIGQCVIRYSLVADQDVAENAARLDAAMQTRARLDVAREIVQMPAGITNPIDKAMSTCGHHIGNWNKAVHGSTATKSDLSGEVNAAREACRELTKWAA</sequence>
<evidence type="ECO:0000313" key="5">
    <source>
        <dbReference type="EMBL" id="NJQ03971.1"/>
    </source>
</evidence>
<dbReference type="Gene3D" id="3.40.50.300">
    <property type="entry name" value="P-loop containing nucleotide triphosphate hydrolases"/>
    <property type="match status" value="2"/>
</dbReference>
<evidence type="ECO:0000256" key="1">
    <source>
        <dbReference type="ARBA" id="ARBA00006930"/>
    </source>
</evidence>
<evidence type="ECO:0000256" key="3">
    <source>
        <dbReference type="ARBA" id="ARBA00013368"/>
    </source>
</evidence>
<protein>
    <recommendedName>
        <fullName evidence="3">Nuclease SbcCD subunit C</fullName>
    </recommendedName>
</protein>
<dbReference type="EMBL" id="JAATEN010000042">
    <property type="protein sequence ID" value="NJQ03971.1"/>
    <property type="molecule type" value="Genomic_DNA"/>
</dbReference>